<dbReference type="AlphaFoldDB" id="A0A3N4VK71"/>
<dbReference type="Pfam" id="PF11985">
    <property type="entry name" value="Phage_Mu_Gp27"/>
    <property type="match status" value="1"/>
</dbReference>
<name>A0A3N4VK71_9GAMM</name>
<evidence type="ECO:0000313" key="2">
    <source>
        <dbReference type="Proteomes" id="UP000269708"/>
    </source>
</evidence>
<sequence length="188" mass="20570">MARKRRAKSTISRLPSEQREYIESLLREGRLTLDEMIADLQARFPGQPAAEVSRSALHRYDQGLAELTERMREIDRAAQALVGEFGDSLGEKASTLLTNAVITLATDASLKLQSAEEISVDDVRKLARAAKDAIDTKRVDVNVRRAIAAEAQAALLREQQAKLDKVVKTGGLSAESAAEFRKKILGVG</sequence>
<comment type="caution">
    <text evidence="1">The sequence shown here is derived from an EMBL/GenBank/DDBJ whole genome shotgun (WGS) entry which is preliminary data.</text>
</comment>
<gene>
    <name evidence="1" type="ORF">EDC50_1037</name>
</gene>
<accession>A0A3N4VK71</accession>
<keyword evidence="2" id="KW-1185">Reference proteome</keyword>
<dbReference type="Proteomes" id="UP000269708">
    <property type="component" value="Unassembled WGS sequence"/>
</dbReference>
<reference evidence="1 2" key="1">
    <citation type="submission" date="2018-11" db="EMBL/GenBank/DDBJ databases">
        <title>Genomic Encyclopedia of Type Strains, Phase IV (KMG-IV): sequencing the most valuable type-strain genomes for metagenomic binning, comparative biology and taxonomic classification.</title>
        <authorList>
            <person name="Goeker M."/>
        </authorList>
    </citation>
    <scope>NUCLEOTIDE SEQUENCE [LARGE SCALE GENOMIC DNA]</scope>
    <source>
        <strain evidence="1 2">DSM 25623</strain>
    </source>
</reference>
<organism evidence="1 2">
    <name type="scientific">Vulcaniibacterium tengchongense</name>
    <dbReference type="NCBI Taxonomy" id="1273429"/>
    <lineage>
        <taxon>Bacteria</taxon>
        <taxon>Pseudomonadati</taxon>
        <taxon>Pseudomonadota</taxon>
        <taxon>Gammaproteobacteria</taxon>
        <taxon>Lysobacterales</taxon>
        <taxon>Lysobacteraceae</taxon>
        <taxon>Vulcaniibacterium</taxon>
    </lineage>
</organism>
<dbReference type="OrthoDB" id="5873478at2"/>
<dbReference type="EMBL" id="RKQN01000001">
    <property type="protein sequence ID" value="RPE81835.1"/>
    <property type="molecule type" value="Genomic_DNA"/>
</dbReference>
<dbReference type="RefSeq" id="WP_123769355.1">
    <property type="nucleotide sequence ID" value="NZ_RKQN01000001.1"/>
</dbReference>
<proteinExistence type="predicted"/>
<protein>
    <submittedName>
        <fullName evidence="1">Uncharacterized protein DUF3486</fullName>
    </submittedName>
</protein>
<evidence type="ECO:0000313" key="1">
    <source>
        <dbReference type="EMBL" id="RPE81835.1"/>
    </source>
</evidence>
<dbReference type="InterPro" id="IPR021874">
    <property type="entry name" value="Phage_Mu_Gp27"/>
</dbReference>